<reference evidence="2 3" key="1">
    <citation type="journal article" date="2019" name="New Phytol.">
        <title>Comparative genomics reveals unique wood-decay strategies and fruiting body development in the Schizophyllaceae.</title>
        <authorList>
            <person name="Almasi E."/>
            <person name="Sahu N."/>
            <person name="Krizsan K."/>
            <person name="Balint B."/>
            <person name="Kovacs G.M."/>
            <person name="Kiss B."/>
            <person name="Cseklye J."/>
            <person name="Drula E."/>
            <person name="Henrissat B."/>
            <person name="Nagy I."/>
            <person name="Chovatia M."/>
            <person name="Adam C."/>
            <person name="LaButti K."/>
            <person name="Lipzen A."/>
            <person name="Riley R."/>
            <person name="Grigoriev I.V."/>
            <person name="Nagy L.G."/>
        </authorList>
    </citation>
    <scope>NUCLEOTIDE SEQUENCE [LARGE SCALE GENOMIC DNA]</scope>
    <source>
        <strain evidence="2 3">NL-1724</strain>
    </source>
</reference>
<evidence type="ECO:0000256" key="1">
    <source>
        <dbReference type="SAM" id="MobiDB-lite"/>
    </source>
</evidence>
<evidence type="ECO:0000313" key="2">
    <source>
        <dbReference type="EMBL" id="TRM61574.1"/>
    </source>
</evidence>
<gene>
    <name evidence="2" type="ORF">BD626DRAFT_501480</name>
</gene>
<comment type="caution">
    <text evidence="2">The sequence shown here is derived from an EMBL/GenBank/DDBJ whole genome shotgun (WGS) entry which is preliminary data.</text>
</comment>
<protein>
    <submittedName>
        <fullName evidence="2">Uncharacterized protein</fullName>
    </submittedName>
</protein>
<feature type="region of interest" description="Disordered" evidence="1">
    <location>
        <begin position="1"/>
        <end position="52"/>
    </location>
</feature>
<sequence length="164" mass="16013">MRRSPSSALVEKDSVNDDLKDVSEDVGTVGGVSLAESEGSTEAEDAPSVGVPESVEDAVVAESATVDAADAADTASVYVETQSADNAASVAVEEADAAGSTEDAADSATRAEAPIEEREGEGESEEASDEGEGKAEAGTPSEAGASGGSEPGVPADAADGCGMS</sequence>
<dbReference type="Proteomes" id="UP000320762">
    <property type="component" value="Unassembled WGS sequence"/>
</dbReference>
<keyword evidence="3" id="KW-1185">Reference proteome</keyword>
<feature type="compositionally biased region" description="Acidic residues" evidence="1">
    <location>
        <begin position="118"/>
        <end position="130"/>
    </location>
</feature>
<dbReference type="EMBL" id="VDMD01000016">
    <property type="protein sequence ID" value="TRM61574.1"/>
    <property type="molecule type" value="Genomic_DNA"/>
</dbReference>
<proteinExistence type="predicted"/>
<evidence type="ECO:0000313" key="3">
    <source>
        <dbReference type="Proteomes" id="UP000320762"/>
    </source>
</evidence>
<feature type="compositionally biased region" description="Low complexity" evidence="1">
    <location>
        <begin position="83"/>
        <end position="92"/>
    </location>
</feature>
<feature type="region of interest" description="Disordered" evidence="1">
    <location>
        <begin position="83"/>
        <end position="164"/>
    </location>
</feature>
<accession>A0A550C9V6</accession>
<name>A0A550C9V6_9AGAR</name>
<organism evidence="2 3">
    <name type="scientific">Schizophyllum amplum</name>
    <dbReference type="NCBI Taxonomy" id="97359"/>
    <lineage>
        <taxon>Eukaryota</taxon>
        <taxon>Fungi</taxon>
        <taxon>Dikarya</taxon>
        <taxon>Basidiomycota</taxon>
        <taxon>Agaricomycotina</taxon>
        <taxon>Agaricomycetes</taxon>
        <taxon>Agaricomycetidae</taxon>
        <taxon>Agaricales</taxon>
        <taxon>Schizophyllaceae</taxon>
        <taxon>Schizophyllum</taxon>
    </lineage>
</organism>
<dbReference type="AlphaFoldDB" id="A0A550C9V6"/>
<feature type="compositionally biased region" description="Basic and acidic residues" evidence="1">
    <location>
        <begin position="10"/>
        <end position="23"/>
    </location>
</feature>